<feature type="binding site" evidence="5">
    <location>
        <begin position="106"/>
        <end position="107"/>
    </location>
    <ligand>
        <name>pyridoxal 5'-phosphate</name>
        <dbReference type="ChEBI" id="CHEBI:597326"/>
    </ligand>
</feature>
<dbReference type="PANTHER" id="PTHR11986">
    <property type="entry name" value="AMINOTRANSFERASE CLASS III"/>
    <property type="match status" value="1"/>
</dbReference>
<dbReference type="GO" id="GO:0006526">
    <property type="term" value="P:L-arginine biosynthetic process"/>
    <property type="evidence" value="ECO:0007669"/>
    <property type="project" value="UniProtKB-UniRule"/>
</dbReference>
<keyword evidence="3 5" id="KW-0808">Transferase</keyword>
<evidence type="ECO:0000256" key="5">
    <source>
        <dbReference type="HAMAP-Rule" id="MF_01107"/>
    </source>
</evidence>
<dbReference type="NCBIfam" id="NF002325">
    <property type="entry name" value="PRK01278.1"/>
    <property type="match status" value="1"/>
</dbReference>
<protein>
    <recommendedName>
        <fullName evidence="5">Acetylornithine aminotransferase</fullName>
        <shortName evidence="5">ACOAT</shortName>
        <ecNumber evidence="5">2.6.1.11</ecNumber>
    </recommendedName>
</protein>
<comment type="subunit">
    <text evidence="5">Homodimer.</text>
</comment>
<comment type="similarity">
    <text evidence="5">Belongs to the class-III pyridoxal-phosphate-dependent aminotransferase family. ArgD subfamily.</text>
</comment>
<evidence type="ECO:0000313" key="6">
    <source>
        <dbReference type="EMBL" id="RJP60864.1"/>
    </source>
</evidence>
<dbReference type="InterPro" id="IPR004636">
    <property type="entry name" value="AcOrn/SuccOrn_fam"/>
</dbReference>
<dbReference type="GO" id="GO:0030170">
    <property type="term" value="F:pyridoxal phosphate binding"/>
    <property type="evidence" value="ECO:0007669"/>
    <property type="project" value="InterPro"/>
</dbReference>
<comment type="catalytic activity">
    <reaction evidence="5">
        <text>N(2)-acetyl-L-ornithine + 2-oxoglutarate = N-acetyl-L-glutamate 5-semialdehyde + L-glutamate</text>
        <dbReference type="Rhea" id="RHEA:18049"/>
        <dbReference type="ChEBI" id="CHEBI:16810"/>
        <dbReference type="ChEBI" id="CHEBI:29123"/>
        <dbReference type="ChEBI" id="CHEBI:29985"/>
        <dbReference type="ChEBI" id="CHEBI:57805"/>
        <dbReference type="EC" id="2.6.1.11"/>
    </reaction>
</comment>
<dbReference type="InterPro" id="IPR015422">
    <property type="entry name" value="PyrdxlP-dep_Trfase_small"/>
</dbReference>
<feature type="binding site" evidence="5">
    <location>
        <position position="136"/>
    </location>
    <ligand>
        <name>pyridoxal 5'-phosphate</name>
        <dbReference type="ChEBI" id="CHEBI:597326"/>
    </ligand>
</feature>
<dbReference type="Pfam" id="PF00202">
    <property type="entry name" value="Aminotran_3"/>
    <property type="match status" value="1"/>
</dbReference>
<evidence type="ECO:0000256" key="4">
    <source>
        <dbReference type="ARBA" id="ARBA00022898"/>
    </source>
</evidence>
<comment type="caution">
    <text evidence="6">The sequence shown here is derived from an EMBL/GenBank/DDBJ whole genome shotgun (WGS) entry which is preliminary data.</text>
</comment>
<feature type="binding site" evidence="5">
    <location>
        <position position="279"/>
    </location>
    <ligand>
        <name>pyridoxal 5'-phosphate</name>
        <dbReference type="ChEBI" id="CHEBI:597326"/>
    </ligand>
</feature>
<dbReference type="GO" id="GO:0005737">
    <property type="term" value="C:cytoplasm"/>
    <property type="evidence" value="ECO:0007669"/>
    <property type="project" value="UniProtKB-SubCell"/>
</dbReference>
<keyword evidence="5" id="KW-0963">Cytoplasm</keyword>
<accession>A0A3A4R440</accession>
<dbReference type="PANTHER" id="PTHR11986:SF79">
    <property type="entry name" value="ACETYLORNITHINE AMINOTRANSFERASE, MITOCHONDRIAL"/>
    <property type="match status" value="1"/>
</dbReference>
<dbReference type="Gene3D" id="3.90.1150.10">
    <property type="entry name" value="Aspartate Aminotransferase, domain 1"/>
    <property type="match status" value="1"/>
</dbReference>
<comment type="cofactor">
    <cofactor evidence="5">
        <name>pyridoxal 5'-phosphate</name>
        <dbReference type="ChEBI" id="CHEBI:597326"/>
    </cofactor>
    <text evidence="5">Binds 1 pyridoxal phosphate per subunit.</text>
</comment>
<evidence type="ECO:0000256" key="1">
    <source>
        <dbReference type="ARBA" id="ARBA00022576"/>
    </source>
</evidence>
<feature type="binding site" evidence="5">
    <location>
        <position position="278"/>
    </location>
    <ligand>
        <name>N(2)-acetyl-L-ornithine</name>
        <dbReference type="ChEBI" id="CHEBI:57805"/>
    </ligand>
</feature>
<dbReference type="HAMAP" id="MF_01107">
    <property type="entry name" value="ArgD_aminotrans_3"/>
    <property type="match status" value="1"/>
</dbReference>
<feature type="binding site" evidence="5">
    <location>
        <position position="139"/>
    </location>
    <ligand>
        <name>N(2)-acetyl-L-ornithine</name>
        <dbReference type="ChEBI" id="CHEBI:57805"/>
    </ligand>
</feature>
<name>A0A3A4R440_9BACT</name>
<comment type="subcellular location">
    <subcellularLocation>
        <location evidence="5">Cytoplasm</location>
    </subcellularLocation>
</comment>
<dbReference type="Proteomes" id="UP000266426">
    <property type="component" value="Unassembled WGS sequence"/>
</dbReference>
<dbReference type="CDD" id="cd00610">
    <property type="entry name" value="OAT_like"/>
    <property type="match status" value="1"/>
</dbReference>
<comment type="miscellaneous">
    <text evidence="5">May also have succinyldiaminopimelate aminotransferase activity, thus carrying out the corresponding step in lysine biosynthesis.</text>
</comment>
<evidence type="ECO:0000256" key="2">
    <source>
        <dbReference type="ARBA" id="ARBA00022605"/>
    </source>
</evidence>
<dbReference type="InterPro" id="IPR015421">
    <property type="entry name" value="PyrdxlP-dep_Trfase_major"/>
</dbReference>
<dbReference type="GO" id="GO:0003992">
    <property type="term" value="F:N2-acetyl-L-ornithine:2-oxoglutarate 5-aminotransferase activity"/>
    <property type="evidence" value="ECO:0007669"/>
    <property type="project" value="UniProtKB-UniRule"/>
</dbReference>
<dbReference type="AlphaFoldDB" id="A0A3A4R440"/>
<dbReference type="InterPro" id="IPR049704">
    <property type="entry name" value="Aminotrans_3_PPA_site"/>
</dbReference>
<dbReference type="SUPFAM" id="SSF53383">
    <property type="entry name" value="PLP-dependent transferases"/>
    <property type="match status" value="1"/>
</dbReference>
<dbReference type="PIRSF" id="PIRSF000521">
    <property type="entry name" value="Transaminase_4ab_Lys_Orn"/>
    <property type="match status" value="1"/>
</dbReference>
<dbReference type="NCBIfam" id="TIGR00707">
    <property type="entry name" value="argD"/>
    <property type="match status" value="1"/>
</dbReference>
<dbReference type="InterPro" id="IPR015424">
    <property type="entry name" value="PyrdxlP-dep_Trfase"/>
</dbReference>
<dbReference type="InterPro" id="IPR050103">
    <property type="entry name" value="Class-III_PLP-dep_AT"/>
</dbReference>
<dbReference type="GO" id="GO:0042802">
    <property type="term" value="F:identical protein binding"/>
    <property type="evidence" value="ECO:0007669"/>
    <property type="project" value="TreeGrafter"/>
</dbReference>
<dbReference type="InterPro" id="IPR005814">
    <property type="entry name" value="Aminotrans_3"/>
</dbReference>
<dbReference type="EC" id="2.6.1.11" evidence="5"/>
<dbReference type="FunFam" id="3.40.640.10:FF:000004">
    <property type="entry name" value="Acetylornithine aminotransferase"/>
    <property type="match status" value="1"/>
</dbReference>
<evidence type="ECO:0000313" key="7">
    <source>
        <dbReference type="Proteomes" id="UP000266426"/>
    </source>
</evidence>
<keyword evidence="1 5" id="KW-0032">Aminotransferase</keyword>
<keyword evidence="2 5" id="KW-0028">Amino-acid biosynthesis</keyword>
<feature type="modified residue" description="N6-(pyridoxal phosphate)lysine" evidence="5">
    <location>
        <position position="250"/>
    </location>
</feature>
<dbReference type="PROSITE" id="PS00600">
    <property type="entry name" value="AA_TRANSFER_CLASS_3"/>
    <property type="match status" value="1"/>
</dbReference>
<feature type="binding site" evidence="5">
    <location>
        <begin position="221"/>
        <end position="224"/>
    </location>
    <ligand>
        <name>pyridoxal 5'-phosphate</name>
        <dbReference type="ChEBI" id="CHEBI:597326"/>
    </ligand>
</feature>
<evidence type="ECO:0000256" key="3">
    <source>
        <dbReference type="ARBA" id="ARBA00022679"/>
    </source>
</evidence>
<dbReference type="EMBL" id="QZJZ01000021">
    <property type="protein sequence ID" value="RJP60864.1"/>
    <property type="molecule type" value="Genomic_DNA"/>
</dbReference>
<organism evidence="6 7">
    <name type="scientific">Candidatus Auribacter fodinae</name>
    <dbReference type="NCBI Taxonomy" id="2093366"/>
    <lineage>
        <taxon>Bacteria</taxon>
        <taxon>Pseudomonadati</taxon>
        <taxon>Candidatus Auribacterota</taxon>
        <taxon>Candidatus Auribacteria</taxon>
        <taxon>Candidatus Auribacterales</taxon>
        <taxon>Candidatus Auribacteraceae</taxon>
        <taxon>Candidatus Auribacter</taxon>
    </lineage>
</organism>
<proteinExistence type="inferred from homology"/>
<keyword evidence="5" id="KW-0055">Arginine biosynthesis</keyword>
<reference evidence="6 7" key="1">
    <citation type="journal article" date="2017" name="ISME J.">
        <title>Energy and carbon metabolisms in a deep terrestrial subsurface fluid microbial community.</title>
        <authorList>
            <person name="Momper L."/>
            <person name="Jungbluth S.P."/>
            <person name="Lee M.D."/>
            <person name="Amend J.P."/>
        </authorList>
    </citation>
    <scope>NUCLEOTIDE SEQUENCE [LARGE SCALE GENOMIC DNA]</scope>
    <source>
        <strain evidence="6">SURF_26</strain>
    </source>
</reference>
<dbReference type="UniPathway" id="UPA00068">
    <property type="reaction ID" value="UER00109"/>
</dbReference>
<keyword evidence="4 5" id="KW-0663">Pyridoxal phosphate</keyword>
<comment type="pathway">
    <text evidence="5">Amino-acid biosynthesis; L-arginine biosynthesis; N(2)-acetyl-L-ornithine from L-glutamate: step 4/4.</text>
</comment>
<dbReference type="Gene3D" id="3.40.640.10">
    <property type="entry name" value="Type I PLP-dependent aspartate aminotransferase-like (Major domain)"/>
    <property type="match status" value="1"/>
</dbReference>
<sequence>MKTVSSTASLYESYVLPTYGREGLTFVRGEGSYLFDSDGNRYLDLYPGWGTGCLGHCHPYVVEQVTRQLHELIHVPNNYYNPWQAELAKRLADAGLHGYTFFANSGAEANEGAIKLARRFGNRTGRYEIITFLKSFHGRTLAAITATGQPKYQQGFEPLPEGFKYAQFGDMESVRKTVTAKTCAILFEPVQGEGGINIASDDFFKEIQAFCNKHNILLMLDEVQTGMGRTGNYFGYQTAGLNPDVVTLAKALGGGFPIGAMMVAPHLKDMLPPGTHASTYGGNPLVCRAALAVMDVFEKENILDNVRKQSLYVRQRLNAVSKSTGAITGIRIQGLMIGIDLTLSTTAVKQACTKRNVLINTIGENTIRLLPALNITEQELASGLDVFEDVLRTEGTK</sequence>
<gene>
    <name evidence="5" type="primary">argD</name>
    <name evidence="6" type="ORF">C4541_03325</name>
</gene>